<dbReference type="Pfam" id="PF00271">
    <property type="entry name" value="Helicase_C"/>
    <property type="match status" value="1"/>
</dbReference>
<feature type="compositionally biased region" description="Basic and acidic residues" evidence="5">
    <location>
        <begin position="944"/>
        <end position="958"/>
    </location>
</feature>
<feature type="compositionally biased region" description="Gly residues" evidence="5">
    <location>
        <begin position="964"/>
        <end position="981"/>
    </location>
</feature>
<feature type="compositionally biased region" description="Basic and acidic residues" evidence="5">
    <location>
        <begin position="859"/>
        <end position="870"/>
    </location>
</feature>
<name>A0A501PN25_9PROT</name>
<evidence type="ECO:0000256" key="3">
    <source>
        <dbReference type="ARBA" id="ARBA00022806"/>
    </source>
</evidence>
<dbReference type="SUPFAM" id="SSF52540">
    <property type="entry name" value="P-loop containing nucleoside triphosphate hydrolases"/>
    <property type="match status" value="2"/>
</dbReference>
<evidence type="ECO:0000256" key="5">
    <source>
        <dbReference type="SAM" id="MobiDB-lite"/>
    </source>
</evidence>
<evidence type="ECO:0000313" key="8">
    <source>
        <dbReference type="EMBL" id="TPD61695.1"/>
    </source>
</evidence>
<dbReference type="InterPro" id="IPR014001">
    <property type="entry name" value="Helicase_ATP-bd"/>
</dbReference>
<dbReference type="InterPro" id="IPR027417">
    <property type="entry name" value="P-loop_NTPase"/>
</dbReference>
<dbReference type="GO" id="GO:0005524">
    <property type="term" value="F:ATP binding"/>
    <property type="evidence" value="ECO:0007669"/>
    <property type="project" value="UniProtKB-KW"/>
</dbReference>
<feature type="compositionally biased region" description="Low complexity" evidence="5">
    <location>
        <begin position="897"/>
        <end position="914"/>
    </location>
</feature>
<evidence type="ECO:0000313" key="9">
    <source>
        <dbReference type="Proteomes" id="UP000319148"/>
    </source>
</evidence>
<comment type="caution">
    <text evidence="8">The sequence shown here is derived from an EMBL/GenBank/DDBJ whole genome shotgun (WGS) entry which is preliminary data.</text>
</comment>
<keyword evidence="4" id="KW-0067">ATP-binding</keyword>
<dbReference type="PANTHER" id="PTHR12131:SF1">
    <property type="entry name" value="ATP-DEPENDENT RNA HELICASE SUPV3L1, MITOCHONDRIAL-RELATED"/>
    <property type="match status" value="1"/>
</dbReference>
<dbReference type="PANTHER" id="PTHR12131">
    <property type="entry name" value="ATP-DEPENDENT RNA AND DNA HELICASE"/>
    <property type="match status" value="1"/>
</dbReference>
<keyword evidence="3" id="KW-0347">Helicase</keyword>
<keyword evidence="2" id="KW-0378">Hydrolase</keyword>
<gene>
    <name evidence="8" type="ORF">FIV46_05645</name>
</gene>
<dbReference type="Proteomes" id="UP000319148">
    <property type="component" value="Unassembled WGS sequence"/>
</dbReference>
<dbReference type="InterPro" id="IPR055206">
    <property type="entry name" value="DEXQc_SUV3"/>
</dbReference>
<accession>A0A501PN25</accession>
<evidence type="ECO:0000256" key="2">
    <source>
        <dbReference type="ARBA" id="ARBA00022801"/>
    </source>
</evidence>
<dbReference type="InterPro" id="IPR001650">
    <property type="entry name" value="Helicase_C-like"/>
</dbReference>
<keyword evidence="9" id="KW-1185">Reference proteome</keyword>
<keyword evidence="1" id="KW-0547">Nucleotide-binding</keyword>
<dbReference type="GO" id="GO:0016787">
    <property type="term" value="F:hydrolase activity"/>
    <property type="evidence" value="ECO:0007669"/>
    <property type="project" value="UniProtKB-KW"/>
</dbReference>
<dbReference type="EMBL" id="VFIY01000005">
    <property type="protein sequence ID" value="TPD61695.1"/>
    <property type="molecule type" value="Genomic_DNA"/>
</dbReference>
<proteinExistence type="predicted"/>
<feature type="region of interest" description="Disordered" evidence="5">
    <location>
        <begin position="844"/>
        <end position="1018"/>
    </location>
</feature>
<dbReference type="OrthoDB" id="9807155at2"/>
<evidence type="ECO:0000259" key="7">
    <source>
        <dbReference type="PROSITE" id="PS51194"/>
    </source>
</evidence>
<sequence>MKNLSNRAVDSRSHIKAVLGPTNTGKTHLAVERMLGHSTGMIGLPLRLLAREIYDRIVNSPQNPAGKNAVALITGEEKIIPKNPRWYVCTVESMPMEIEVAFLAVDEIQLAADFDRGHIFTDRLLRARGREETMFLGSATMAGLIRHLVPDVEFITRRRFSTLTYVPPKKLSRLPRRSALVAFSAENVYGYAEMIRRQKGGAAVVMGALSPRTRNAQVELYQNGDVDYLVATDAIGMGLNMDIDHVCFAATSKFDGRRMRDLTPAELGQIAGRAGRHMNNGTFGTLTEGADYERGLSEDVIRAIENHDFPPETVLQWRNSLLDYSGPGALIRSLEAAPQRKGLSRALENIDLATLRRLAAQEDIRTLAAGPASLKLLWEICQIPDFRKTSDDEHVKLTGDIYRQISSHHGVIDHQWMARQVDPLNRTDGGIDALSARIAHIRTWTYISHRSAWLDRAKHWQDVTRDIEDRLSDALHERLTQRFVDRRTSVLMRELRQKGRLMANIDTDGNVFVESHFIGTLEGFQFREDPGAYGEDSKTLRHAADKVLAEEIAKRAQELNEAGEGELSLVFGNPLTQSTINWRGVPIARVVKGQDILSPKASVLPTPVLQGDSLALVQQAVDRWLSGHVQEVLEPLFVLKEAVEGGTNDEGKPLIDGLARGIAFQMVEKLGTIPRRLIARDFKQVDRDGRFQIKKLGVWLGAASLYIPAVLKPAPAQLRLYLWALFNDMDQLPEMPPAGLCTIKIDQKAPRTFYEVSGYRVTGKNAVRLDMLERLANAAREVSMKGPFPPNPDLMSLVGVSGEDFEEIMRYLGYVTREFSPEEAAEIERKRQAAAFAELAAKAEKAEEVPTSEGEAPAEEVKAEEARAEEAPAEETSAEEEDIREKQTGDREEKPAPEAAVAEEPVAETSTQEAAGEEAAEDKPAEPEKYIYFIHQPDVAKGGPRREHGRERSRERNGARKGQGSKGQGSKGQGPKGQGAKGGRKPGGRPGRGGPKGPKVISATAPNKKPQAIDPDSPFAALADLKKSLAKKK</sequence>
<evidence type="ECO:0000259" key="6">
    <source>
        <dbReference type="PROSITE" id="PS51192"/>
    </source>
</evidence>
<dbReference type="SMART" id="SM00490">
    <property type="entry name" value="HELICc"/>
    <property type="match status" value="1"/>
</dbReference>
<dbReference type="Pfam" id="PF22527">
    <property type="entry name" value="DEXQc_Suv3"/>
    <property type="match status" value="1"/>
</dbReference>
<feature type="compositionally biased region" description="Basic and acidic residues" evidence="5">
    <location>
        <begin position="883"/>
        <end position="896"/>
    </location>
</feature>
<reference evidence="9" key="1">
    <citation type="submission" date="2019-06" db="EMBL/GenBank/DDBJ databases">
        <title>The complete genome of Emcibacter congregatus ZYLT.</title>
        <authorList>
            <person name="Zhao Z."/>
        </authorList>
    </citation>
    <scope>NUCLEOTIDE SEQUENCE [LARGE SCALE GENOMIC DNA]</scope>
    <source>
        <strain evidence="9">MCCC 1A06723</strain>
    </source>
</reference>
<dbReference type="AlphaFoldDB" id="A0A501PN25"/>
<organism evidence="8 9">
    <name type="scientific">Emcibacter nanhaiensis</name>
    <dbReference type="NCBI Taxonomy" id="1505037"/>
    <lineage>
        <taxon>Bacteria</taxon>
        <taxon>Pseudomonadati</taxon>
        <taxon>Pseudomonadota</taxon>
        <taxon>Alphaproteobacteria</taxon>
        <taxon>Emcibacterales</taxon>
        <taxon>Emcibacteraceae</taxon>
        <taxon>Emcibacter</taxon>
    </lineage>
</organism>
<dbReference type="InterPro" id="IPR050699">
    <property type="entry name" value="RNA-DNA_Helicase"/>
</dbReference>
<dbReference type="PROSITE" id="PS51192">
    <property type="entry name" value="HELICASE_ATP_BIND_1"/>
    <property type="match status" value="1"/>
</dbReference>
<dbReference type="GO" id="GO:0004386">
    <property type="term" value="F:helicase activity"/>
    <property type="evidence" value="ECO:0007669"/>
    <property type="project" value="UniProtKB-KW"/>
</dbReference>
<evidence type="ECO:0000256" key="1">
    <source>
        <dbReference type="ARBA" id="ARBA00022741"/>
    </source>
</evidence>
<feature type="domain" description="Helicase C-terminal" evidence="7">
    <location>
        <begin position="166"/>
        <end position="315"/>
    </location>
</feature>
<protein>
    <submittedName>
        <fullName evidence="8">Disulfide oxidoreductase</fullName>
    </submittedName>
</protein>
<feature type="compositionally biased region" description="Acidic residues" evidence="5">
    <location>
        <begin position="871"/>
        <end position="882"/>
    </location>
</feature>
<feature type="domain" description="Helicase ATP-binding" evidence="6">
    <location>
        <begin position="7"/>
        <end position="159"/>
    </location>
</feature>
<evidence type="ECO:0000256" key="4">
    <source>
        <dbReference type="ARBA" id="ARBA00022840"/>
    </source>
</evidence>
<dbReference type="Gene3D" id="3.40.50.300">
    <property type="entry name" value="P-loop containing nucleotide triphosphate hydrolases"/>
    <property type="match status" value="2"/>
</dbReference>
<dbReference type="PROSITE" id="PS51194">
    <property type="entry name" value="HELICASE_CTER"/>
    <property type="match status" value="1"/>
</dbReference>
<dbReference type="RefSeq" id="WP_139939275.1">
    <property type="nucleotide sequence ID" value="NZ_JBHSYP010000003.1"/>
</dbReference>